<dbReference type="InterPro" id="IPR036890">
    <property type="entry name" value="HATPase_C_sf"/>
</dbReference>
<evidence type="ECO:0000256" key="4">
    <source>
        <dbReference type="ARBA" id="ARBA00022679"/>
    </source>
</evidence>
<evidence type="ECO:0000256" key="5">
    <source>
        <dbReference type="ARBA" id="ARBA00022741"/>
    </source>
</evidence>
<dbReference type="SUPFAM" id="SSF47384">
    <property type="entry name" value="Homodimeric domain of signal transducing histidine kinase"/>
    <property type="match status" value="1"/>
</dbReference>
<dbReference type="GO" id="GO:0000155">
    <property type="term" value="F:phosphorelay sensor kinase activity"/>
    <property type="evidence" value="ECO:0007669"/>
    <property type="project" value="InterPro"/>
</dbReference>
<evidence type="ECO:0000256" key="7">
    <source>
        <dbReference type="ARBA" id="ARBA00022840"/>
    </source>
</evidence>
<gene>
    <name evidence="11" type="ORF">F8A88_01120</name>
</gene>
<dbReference type="SMART" id="SM00388">
    <property type="entry name" value="HisKA"/>
    <property type="match status" value="1"/>
</dbReference>
<evidence type="ECO:0000256" key="8">
    <source>
        <dbReference type="ARBA" id="ARBA00023012"/>
    </source>
</evidence>
<protein>
    <recommendedName>
        <fullName evidence="2">histidine kinase</fullName>
        <ecNumber evidence="2">2.7.13.3</ecNumber>
    </recommendedName>
</protein>
<keyword evidence="8" id="KW-0902">Two-component regulatory system</keyword>
<dbReference type="Pfam" id="PF02518">
    <property type="entry name" value="HATPase_c"/>
    <property type="match status" value="1"/>
</dbReference>
<evidence type="ECO:0000256" key="2">
    <source>
        <dbReference type="ARBA" id="ARBA00012438"/>
    </source>
</evidence>
<feature type="domain" description="Histidine kinase" evidence="10">
    <location>
        <begin position="284"/>
        <end position="496"/>
    </location>
</feature>
<proteinExistence type="predicted"/>
<evidence type="ECO:0000313" key="12">
    <source>
        <dbReference type="Proteomes" id="UP000438699"/>
    </source>
</evidence>
<dbReference type="PANTHER" id="PTHR43065">
    <property type="entry name" value="SENSOR HISTIDINE KINASE"/>
    <property type="match status" value="1"/>
</dbReference>
<keyword evidence="9" id="KW-0812">Transmembrane</keyword>
<evidence type="ECO:0000259" key="10">
    <source>
        <dbReference type="PROSITE" id="PS50109"/>
    </source>
</evidence>
<comment type="catalytic activity">
    <reaction evidence="1">
        <text>ATP + protein L-histidine = ADP + protein N-phospho-L-histidine.</text>
        <dbReference type="EC" id="2.7.13.3"/>
    </reaction>
</comment>
<keyword evidence="9" id="KW-0472">Membrane</keyword>
<feature type="transmembrane region" description="Helical" evidence="9">
    <location>
        <begin position="193"/>
        <end position="217"/>
    </location>
</feature>
<name>A0A6N6N8B1_9BACT</name>
<accession>A0A6N6N8B1</accession>
<dbReference type="Pfam" id="PF00512">
    <property type="entry name" value="HisKA"/>
    <property type="match status" value="1"/>
</dbReference>
<dbReference type="PANTHER" id="PTHR43065:SF10">
    <property type="entry name" value="PEROXIDE STRESS-ACTIVATED HISTIDINE KINASE MAK3"/>
    <property type="match status" value="1"/>
</dbReference>
<dbReference type="InterPro" id="IPR005467">
    <property type="entry name" value="His_kinase_dom"/>
</dbReference>
<keyword evidence="5" id="KW-0547">Nucleotide-binding</keyword>
<dbReference type="OrthoDB" id="9781147at2"/>
<evidence type="ECO:0000256" key="1">
    <source>
        <dbReference type="ARBA" id="ARBA00000085"/>
    </source>
</evidence>
<dbReference type="Gene3D" id="1.10.287.130">
    <property type="match status" value="1"/>
</dbReference>
<dbReference type="PRINTS" id="PR00344">
    <property type="entry name" value="BCTRLSENSOR"/>
</dbReference>
<evidence type="ECO:0000256" key="9">
    <source>
        <dbReference type="SAM" id="Phobius"/>
    </source>
</evidence>
<dbReference type="SUPFAM" id="SSF55874">
    <property type="entry name" value="ATPase domain of HSP90 chaperone/DNA topoisomerase II/histidine kinase"/>
    <property type="match status" value="1"/>
</dbReference>
<reference evidence="11 12" key="1">
    <citation type="journal article" date="2017" name="Int. J. Syst. Evol. Microbiol.">
        <title>Desulfovibrio senegalensis sp. nov., a mesophilic sulfate reducer isolated from marine sediment.</title>
        <authorList>
            <person name="Thioye A."/>
            <person name="Gam Z.B.A."/>
            <person name="Mbengue M."/>
            <person name="Cayol J.L."/>
            <person name="Joseph-Bartoli M."/>
            <person name="Toure-Kane C."/>
            <person name="Labat M."/>
        </authorList>
    </citation>
    <scope>NUCLEOTIDE SEQUENCE [LARGE SCALE GENOMIC DNA]</scope>
    <source>
        <strain evidence="11 12">DSM 101509</strain>
    </source>
</reference>
<evidence type="ECO:0000313" key="11">
    <source>
        <dbReference type="EMBL" id="KAB1443838.1"/>
    </source>
</evidence>
<dbReference type="InterPro" id="IPR036097">
    <property type="entry name" value="HisK_dim/P_sf"/>
</dbReference>
<keyword evidence="6 11" id="KW-0418">Kinase</keyword>
<dbReference type="AlphaFoldDB" id="A0A6N6N8B1"/>
<dbReference type="Gene3D" id="3.30.565.10">
    <property type="entry name" value="Histidine kinase-like ATPase, C-terminal domain"/>
    <property type="match status" value="1"/>
</dbReference>
<organism evidence="11 12">
    <name type="scientific">Pseudodesulfovibrio senegalensis</name>
    <dbReference type="NCBI Taxonomy" id="1721087"/>
    <lineage>
        <taxon>Bacteria</taxon>
        <taxon>Pseudomonadati</taxon>
        <taxon>Thermodesulfobacteriota</taxon>
        <taxon>Desulfovibrionia</taxon>
        <taxon>Desulfovibrionales</taxon>
        <taxon>Desulfovibrionaceae</taxon>
    </lineage>
</organism>
<feature type="transmembrane region" description="Helical" evidence="9">
    <location>
        <begin position="23"/>
        <end position="46"/>
    </location>
</feature>
<keyword evidence="4" id="KW-0808">Transferase</keyword>
<dbReference type="InterPro" id="IPR003661">
    <property type="entry name" value="HisK_dim/P_dom"/>
</dbReference>
<keyword evidence="9" id="KW-1133">Transmembrane helix</keyword>
<evidence type="ECO:0000256" key="6">
    <source>
        <dbReference type="ARBA" id="ARBA00022777"/>
    </source>
</evidence>
<dbReference type="CDD" id="cd00082">
    <property type="entry name" value="HisKA"/>
    <property type="match status" value="1"/>
</dbReference>
<dbReference type="Proteomes" id="UP000438699">
    <property type="component" value="Unassembled WGS sequence"/>
</dbReference>
<sequence length="503" mass="57245">MEQTLQGVNVFGNYERPSLRSKLGLLLICLIVTTTVGAGLTLRYVYRTQSLFRQMQERDITGLVAAQGLQKELVAQKGFVTYFFLNGDPEWLADLEKHHEAFEGWLHKARESEYLDQGREVLNQIESAYLRFTHERSTVIELYQQGDRAKGAQRHWKVRDRFNDIYALCEQYKRLHEQSMARESERYRREARILTILSLTAMPLTIALALWLGYILFRRILDPLRRLAHGEGAAPNLSGEMGELQQRLSTLIDDVDEAHTMLQETRQQVAQAEKMALVGKLAAGVAHSIRNPLTSVKMRLFSLERSLNLSPVQQEDFEVISEEIRHLDTIIRNFLEFSRPPKLRMQRVSPSEVVDMTLQLLRHRLDSCGVEIRRDADSPLPEVDADPEQLKEVLVNLIVNACDAMQDGGLITIEETMGNVGGREHMAVITVSDNGPGIPPSVRDEIFRPFFSTKEEGTGLGLSIANRIMTEHGGWIHLKSSGRKGTTFLLALPHKETSQWHRS</sequence>
<dbReference type="PROSITE" id="PS50109">
    <property type="entry name" value="HIS_KIN"/>
    <property type="match status" value="1"/>
</dbReference>
<dbReference type="InterPro" id="IPR004358">
    <property type="entry name" value="Sig_transdc_His_kin-like_C"/>
</dbReference>
<dbReference type="SMART" id="SM00387">
    <property type="entry name" value="HATPase_c"/>
    <property type="match status" value="1"/>
</dbReference>
<dbReference type="InterPro" id="IPR003594">
    <property type="entry name" value="HATPase_dom"/>
</dbReference>
<evidence type="ECO:0000256" key="3">
    <source>
        <dbReference type="ARBA" id="ARBA00022553"/>
    </source>
</evidence>
<keyword evidence="12" id="KW-1185">Reference proteome</keyword>
<keyword evidence="7" id="KW-0067">ATP-binding</keyword>
<keyword evidence="3" id="KW-0597">Phosphoprotein</keyword>
<dbReference type="EMBL" id="WAIE01000001">
    <property type="protein sequence ID" value="KAB1443838.1"/>
    <property type="molecule type" value="Genomic_DNA"/>
</dbReference>
<dbReference type="EC" id="2.7.13.3" evidence="2"/>
<dbReference type="GO" id="GO:0005524">
    <property type="term" value="F:ATP binding"/>
    <property type="evidence" value="ECO:0007669"/>
    <property type="project" value="UniProtKB-KW"/>
</dbReference>
<comment type="caution">
    <text evidence="11">The sequence shown here is derived from an EMBL/GenBank/DDBJ whole genome shotgun (WGS) entry which is preliminary data.</text>
</comment>